<gene>
    <name evidence="2" type="ORF">IDH45_19790</name>
</gene>
<dbReference type="Proteomes" id="UP000639396">
    <property type="component" value="Unassembled WGS sequence"/>
</dbReference>
<evidence type="ECO:0000259" key="1">
    <source>
        <dbReference type="Pfam" id="PF11181"/>
    </source>
</evidence>
<dbReference type="Pfam" id="PF11181">
    <property type="entry name" value="YflT"/>
    <property type="match status" value="1"/>
</dbReference>
<proteinExistence type="predicted"/>
<reference evidence="2" key="1">
    <citation type="submission" date="2020-09" db="EMBL/GenBank/DDBJ databases">
        <title>A novel bacterium of genus Paenibacillus, isolated from South China Sea.</title>
        <authorList>
            <person name="Huang H."/>
            <person name="Mo K."/>
            <person name="Hu Y."/>
        </authorList>
    </citation>
    <scope>NUCLEOTIDE SEQUENCE</scope>
    <source>
        <strain evidence="2">IB182363</strain>
    </source>
</reference>
<dbReference type="InterPro" id="IPR025889">
    <property type="entry name" value="GSP17M-like_dom"/>
</dbReference>
<dbReference type="EMBL" id="JACXJA010000027">
    <property type="protein sequence ID" value="MBD2864230.1"/>
    <property type="molecule type" value="Genomic_DNA"/>
</dbReference>
<dbReference type="AlphaFoldDB" id="A0A927H0Z4"/>
<protein>
    <submittedName>
        <fullName evidence="2">General stress protein</fullName>
    </submittedName>
</protein>
<feature type="domain" description="General stress protein 17M-like" evidence="1">
    <location>
        <begin position="6"/>
        <end position="101"/>
    </location>
</feature>
<accession>A0A927H0Z4</accession>
<name>A0A927H0Z4_9BACL</name>
<sequence length="117" mass="13218">MNEKVFLKVVDNGARAMEEINTLHRQGYLPEDIFVLAHDKDRTEYLAGAADVNTITLEEEGVIKSIANMFRSRGDELRSKLEAMGCTPREAEMHEAELDRGKVIIMARARSATQRIL</sequence>
<evidence type="ECO:0000313" key="3">
    <source>
        <dbReference type="Proteomes" id="UP000639396"/>
    </source>
</evidence>
<organism evidence="2 3">
    <name type="scientific">Paenibacillus oceani</name>
    <dbReference type="NCBI Taxonomy" id="2772510"/>
    <lineage>
        <taxon>Bacteria</taxon>
        <taxon>Bacillati</taxon>
        <taxon>Bacillota</taxon>
        <taxon>Bacilli</taxon>
        <taxon>Bacillales</taxon>
        <taxon>Paenibacillaceae</taxon>
        <taxon>Paenibacillus</taxon>
    </lineage>
</organism>
<evidence type="ECO:0000313" key="2">
    <source>
        <dbReference type="EMBL" id="MBD2864230.1"/>
    </source>
</evidence>
<comment type="caution">
    <text evidence="2">The sequence shown here is derived from an EMBL/GenBank/DDBJ whole genome shotgun (WGS) entry which is preliminary data.</text>
</comment>
<dbReference type="RefSeq" id="WP_190929853.1">
    <property type="nucleotide sequence ID" value="NZ_JACXJA010000027.1"/>
</dbReference>
<keyword evidence="3" id="KW-1185">Reference proteome</keyword>